<keyword evidence="2" id="KW-0812">Transmembrane</keyword>
<dbReference type="PIRSF" id="PIRSF019625">
    <property type="entry name" value="EVI_S2A"/>
    <property type="match status" value="1"/>
</dbReference>
<dbReference type="Bgee" id="ENSGGOG00000024807">
    <property type="expression patterns" value="Expressed in frontal cortex and 5 other cell types or tissues"/>
</dbReference>
<dbReference type="KEGG" id="ggo:101153711"/>
<dbReference type="FunCoup" id="G3RXW9">
    <property type="interactions" value="10"/>
</dbReference>
<feature type="transmembrane region" description="Helical" evidence="2">
    <location>
        <begin position="156"/>
        <end position="183"/>
    </location>
</feature>
<evidence type="ECO:0000256" key="2">
    <source>
        <dbReference type="SAM" id="Phobius"/>
    </source>
</evidence>
<accession>G3RXW9</accession>
<dbReference type="InterPro" id="IPR008608">
    <property type="entry name" value="Ectropic_vir_integratn_site_2A"/>
</dbReference>
<dbReference type="Pfam" id="PF05399">
    <property type="entry name" value="EVI2A"/>
    <property type="match status" value="1"/>
</dbReference>
<dbReference type="OMA" id="THLWANN"/>
<reference evidence="3" key="3">
    <citation type="submission" date="2025-08" db="UniProtKB">
        <authorList>
            <consortium name="Ensembl"/>
        </authorList>
    </citation>
    <scope>IDENTIFICATION</scope>
</reference>
<dbReference type="RefSeq" id="XP_004042023.1">
    <property type="nucleotide sequence ID" value="XM_004041975.5"/>
</dbReference>
<name>G3RXW9_GORGO</name>
<dbReference type="GeneTree" id="ENSGT00390000003004"/>
<evidence type="ECO:0000313" key="4">
    <source>
        <dbReference type="Proteomes" id="UP000001519"/>
    </source>
</evidence>
<keyword evidence="4" id="KW-1185">Reference proteome</keyword>
<dbReference type="InParanoid" id="G3RXW9"/>
<dbReference type="EMBL" id="CABD030038440">
    <property type="status" value="NOT_ANNOTATED_CDS"/>
    <property type="molecule type" value="Genomic_DNA"/>
</dbReference>
<dbReference type="Proteomes" id="UP000001519">
    <property type="component" value="Chromosome 5"/>
</dbReference>
<keyword evidence="2" id="KW-1133">Transmembrane helix</keyword>
<gene>
    <name evidence="3" type="primary">EVI2A</name>
</gene>
<reference evidence="3" key="4">
    <citation type="submission" date="2025-09" db="UniProtKB">
        <authorList>
            <consortium name="Ensembl"/>
        </authorList>
    </citation>
    <scope>IDENTIFICATION</scope>
</reference>
<dbReference type="PANTHER" id="PTHR15568">
    <property type="entry name" value="ECOTROPIC VIRAL INTEGRATION SITE 2A"/>
    <property type="match status" value="1"/>
</dbReference>
<dbReference type="GO" id="GO:0005929">
    <property type="term" value="C:cilium"/>
    <property type="evidence" value="ECO:0007669"/>
    <property type="project" value="Ensembl"/>
</dbReference>
<reference evidence="3 4" key="2">
    <citation type="journal article" date="2012" name="Nature">
        <title>Insights into hominid evolution from the gorilla genome sequence.</title>
        <authorList>
            <person name="Scally A."/>
            <person name="Dutheil J.Y."/>
            <person name="Hillier L.W."/>
            <person name="Jordan G.E."/>
            <person name="Goodhead I."/>
            <person name="Herrero J."/>
            <person name="Hobolth A."/>
            <person name="Lappalainen T."/>
            <person name="Mailund T."/>
            <person name="Marques-Bonet T."/>
            <person name="McCarthy S."/>
            <person name="Montgomery S.H."/>
            <person name="Schwalie P.C."/>
            <person name="Tang Y.A."/>
            <person name="Ward M.C."/>
            <person name="Xue Y."/>
            <person name="Yngvadottir B."/>
            <person name="Alkan C."/>
            <person name="Andersen L.N."/>
            <person name="Ayub Q."/>
            <person name="Ball E.V."/>
            <person name="Beal K."/>
            <person name="Bradley B.J."/>
            <person name="Chen Y."/>
            <person name="Clee C.M."/>
            <person name="Fitzgerald S."/>
            <person name="Graves T.A."/>
            <person name="Gu Y."/>
            <person name="Heath P."/>
            <person name="Heger A."/>
            <person name="Karakoc E."/>
            <person name="Kolb-Kokocinski A."/>
            <person name="Laird G.K."/>
            <person name="Lunter G."/>
            <person name="Meader S."/>
            <person name="Mort M."/>
            <person name="Mullikin J.C."/>
            <person name="Munch K."/>
            <person name="O'Connor T.D."/>
            <person name="Phillips A.D."/>
            <person name="Prado-Martinez J."/>
            <person name="Rogers A.S."/>
            <person name="Sajjadian S."/>
            <person name="Schmidt D."/>
            <person name="Shaw K."/>
            <person name="Simpson J.T."/>
            <person name="Stenson P.D."/>
            <person name="Turner D.J."/>
            <person name="Vigilant L."/>
            <person name="Vilella A.J."/>
            <person name="Whitener W."/>
            <person name="Zhu B."/>
            <person name="Cooper D.N."/>
            <person name="de Jong P."/>
            <person name="Dermitzakis E.T."/>
            <person name="Eichler E.E."/>
            <person name="Flicek P."/>
            <person name="Goldman N."/>
            <person name="Mundy N.I."/>
            <person name="Ning Z."/>
            <person name="Odom D.T."/>
            <person name="Ponting C.P."/>
            <person name="Quail M.A."/>
            <person name="Ryder O.A."/>
            <person name="Searle S.M."/>
            <person name="Warren W.C."/>
            <person name="Wilson R.K."/>
            <person name="Schierup M.H."/>
            <person name="Rogers J."/>
            <person name="Tyler-Smith C."/>
            <person name="Durbin R."/>
        </authorList>
    </citation>
    <scope>NUCLEOTIDE SEQUENCE [LARGE SCALE GENOMIC DNA]</scope>
</reference>
<dbReference type="HOGENOM" id="CLU_073339_0_0_1"/>
<dbReference type="GeneID" id="101153711"/>
<dbReference type="GO" id="GO:0005794">
    <property type="term" value="C:Golgi apparatus"/>
    <property type="evidence" value="ECO:0007669"/>
    <property type="project" value="Ensembl"/>
</dbReference>
<dbReference type="GO" id="GO:0005886">
    <property type="term" value="C:plasma membrane"/>
    <property type="evidence" value="ECO:0007669"/>
    <property type="project" value="Ensembl"/>
</dbReference>
<evidence type="ECO:0000313" key="3">
    <source>
        <dbReference type="Ensembl" id="ENSGGOP00000020656.2"/>
    </source>
</evidence>
<feature type="compositionally biased region" description="Basic and acidic residues" evidence="1">
    <location>
        <begin position="241"/>
        <end position="259"/>
    </location>
</feature>
<proteinExistence type="predicted"/>
<keyword evidence="2" id="KW-0472">Membrane</keyword>
<organism evidence="3 4">
    <name type="scientific">Gorilla gorilla gorilla</name>
    <name type="common">Western lowland gorilla</name>
    <dbReference type="NCBI Taxonomy" id="9595"/>
    <lineage>
        <taxon>Eukaryota</taxon>
        <taxon>Metazoa</taxon>
        <taxon>Chordata</taxon>
        <taxon>Craniata</taxon>
        <taxon>Vertebrata</taxon>
        <taxon>Euteleostomi</taxon>
        <taxon>Mammalia</taxon>
        <taxon>Eutheria</taxon>
        <taxon>Euarchontoglires</taxon>
        <taxon>Primates</taxon>
        <taxon>Haplorrhini</taxon>
        <taxon>Catarrhini</taxon>
        <taxon>Hominidae</taxon>
        <taxon>Gorilla</taxon>
    </lineage>
</organism>
<dbReference type="STRING" id="9593.ENSGGOP00000020656"/>
<dbReference type="AlphaFoldDB" id="G3RXW9"/>
<sequence>MLLRSWFGNKDFQALPILARLPSMPTDMEHTGHYLHLAFLMTAVFSLSPGTKANYTRLWANSTSSWDSVIQNKTGRNQNENINTNPITPEVDYKGNSTNMPETSHIVSLTSKSEQELYIPSVVSNSPSTVQSIENTSKSHGEIFKKDVCEENNNNVAMLICLIIIAVLFLICTFLFLSTVVLANKVSSLRRSKQVGKRQPRSNGDFLASGLWPAESDTWKRTKQLTGPNLVMQSTGVLTATRERKDEEGTEKLTNKQIG</sequence>
<evidence type="ECO:0000256" key="1">
    <source>
        <dbReference type="SAM" id="MobiDB-lite"/>
    </source>
</evidence>
<protein>
    <submittedName>
        <fullName evidence="3">Ecotropic viral integration site 2A</fullName>
    </submittedName>
</protein>
<dbReference type="PANTHER" id="PTHR15568:SF0">
    <property type="entry name" value="PROTEIN EVI2A"/>
    <property type="match status" value="1"/>
</dbReference>
<dbReference type="CTD" id="2123"/>
<reference evidence="4" key="1">
    <citation type="submission" date="2011-05" db="EMBL/GenBank/DDBJ databases">
        <title>Insights into the evolution of the great apes provided by the gorilla genome.</title>
        <authorList>
            <person name="Scally A."/>
        </authorList>
    </citation>
    <scope>NUCLEOTIDE SEQUENCE [LARGE SCALE GENOMIC DNA]</scope>
</reference>
<dbReference type="Ensembl" id="ENSGGOT00000033878.2">
    <property type="protein sequence ID" value="ENSGGOP00000020656.2"/>
    <property type="gene ID" value="ENSGGOG00000024807.2"/>
</dbReference>
<dbReference type="GO" id="GO:0005829">
    <property type="term" value="C:cytosol"/>
    <property type="evidence" value="ECO:0007669"/>
    <property type="project" value="Ensembl"/>
</dbReference>
<feature type="region of interest" description="Disordered" evidence="1">
    <location>
        <begin position="240"/>
        <end position="259"/>
    </location>
</feature>
<dbReference type="OrthoDB" id="9448427at2759"/>